<keyword evidence="1" id="KW-0472">Membrane</keyword>
<accession>A0A4Q7YS46</accession>
<proteinExistence type="predicted"/>
<protein>
    <submittedName>
        <fullName evidence="2">Uncharacterized membrane protein YoaK (UPF0700 family)</fullName>
    </submittedName>
</protein>
<evidence type="ECO:0000313" key="3">
    <source>
        <dbReference type="Proteomes" id="UP000292958"/>
    </source>
</evidence>
<dbReference type="EMBL" id="SHKW01000001">
    <property type="protein sequence ID" value="RZU40350.1"/>
    <property type="molecule type" value="Genomic_DNA"/>
</dbReference>
<keyword evidence="1" id="KW-1133">Transmembrane helix</keyword>
<feature type="transmembrane region" description="Helical" evidence="1">
    <location>
        <begin position="102"/>
        <end position="120"/>
    </location>
</feature>
<feature type="transmembrane region" description="Helical" evidence="1">
    <location>
        <begin position="72"/>
        <end position="90"/>
    </location>
</feature>
<dbReference type="Proteomes" id="UP000292958">
    <property type="component" value="Unassembled WGS sequence"/>
</dbReference>
<feature type="transmembrane region" description="Helical" evidence="1">
    <location>
        <begin position="126"/>
        <end position="146"/>
    </location>
</feature>
<sequence length="229" mass="25133">MGLDIQAASGANEYRDYRHSVGVSAALALAGGYLDGFTFAGHGRIFANAMTGNIVYLGMEVLSSPGHPNFRHLPPLFMFMLGIWAARALHLPLFRRIVRNPYAAVLLVEIIILFLLAFLPNRTPDFWITVPITFAASMQIITFRMVGPHTYTSTFTTGNLSTLSTGLFDWLFTSDKETARSKSRIFAIICGSFLVGATTGSLAVTHWGNRALIPEVILLLLIAIRVKDV</sequence>
<reference evidence="2 3" key="1">
    <citation type="submission" date="2019-02" db="EMBL/GenBank/DDBJ databases">
        <title>Genomic Encyclopedia of Archaeal and Bacterial Type Strains, Phase II (KMG-II): from individual species to whole genera.</title>
        <authorList>
            <person name="Goeker M."/>
        </authorList>
    </citation>
    <scope>NUCLEOTIDE SEQUENCE [LARGE SCALE GENOMIC DNA]</scope>
    <source>
        <strain evidence="2 3">DSM 18101</strain>
    </source>
</reference>
<dbReference type="InterPro" id="IPR010699">
    <property type="entry name" value="DUF1275"/>
</dbReference>
<comment type="caution">
    <text evidence="2">The sequence shown here is derived from an EMBL/GenBank/DDBJ whole genome shotgun (WGS) entry which is preliminary data.</text>
</comment>
<dbReference type="PANTHER" id="PTHR37314:SF4">
    <property type="entry name" value="UPF0700 TRANSMEMBRANE PROTEIN YOAK"/>
    <property type="match status" value="1"/>
</dbReference>
<gene>
    <name evidence="2" type="ORF">BDD14_1802</name>
</gene>
<name>A0A4Q7YS46_9BACT</name>
<evidence type="ECO:0000313" key="2">
    <source>
        <dbReference type="EMBL" id="RZU40350.1"/>
    </source>
</evidence>
<keyword evidence="3" id="KW-1185">Reference proteome</keyword>
<dbReference type="PANTHER" id="PTHR37314">
    <property type="entry name" value="SLR0142 PROTEIN"/>
    <property type="match status" value="1"/>
</dbReference>
<organism evidence="2 3">
    <name type="scientific">Edaphobacter modestus</name>
    <dbReference type="NCBI Taxonomy" id="388466"/>
    <lineage>
        <taxon>Bacteria</taxon>
        <taxon>Pseudomonadati</taxon>
        <taxon>Acidobacteriota</taxon>
        <taxon>Terriglobia</taxon>
        <taxon>Terriglobales</taxon>
        <taxon>Acidobacteriaceae</taxon>
        <taxon>Edaphobacter</taxon>
    </lineage>
</organism>
<evidence type="ECO:0000256" key="1">
    <source>
        <dbReference type="SAM" id="Phobius"/>
    </source>
</evidence>
<dbReference type="AlphaFoldDB" id="A0A4Q7YS46"/>
<feature type="transmembrane region" description="Helical" evidence="1">
    <location>
        <begin position="185"/>
        <end position="204"/>
    </location>
</feature>
<keyword evidence="1" id="KW-0812">Transmembrane</keyword>
<dbReference type="Pfam" id="PF06912">
    <property type="entry name" value="DUF1275"/>
    <property type="match status" value="1"/>
</dbReference>
<dbReference type="RefSeq" id="WP_130418428.1">
    <property type="nucleotide sequence ID" value="NZ_SHKW01000001.1"/>
</dbReference>
<dbReference type="OrthoDB" id="7057004at2"/>